<proteinExistence type="predicted"/>
<dbReference type="EMBL" id="JACEIK010001373">
    <property type="protein sequence ID" value="MCD7468791.1"/>
    <property type="molecule type" value="Genomic_DNA"/>
</dbReference>
<gene>
    <name evidence="1" type="ORF">HAX54_007278</name>
</gene>
<sequence length="80" mass="8741">SVPSRTGIASSGRLNPVVPRTPRCVTMPDASCRMVLQDFLRDANFNQINPSTPSCHSCTFKLHLSPTPSLLYLKASNHVC</sequence>
<name>A0ABS8TBJ2_DATST</name>
<evidence type="ECO:0000313" key="2">
    <source>
        <dbReference type="Proteomes" id="UP000823775"/>
    </source>
</evidence>
<evidence type="ECO:0000313" key="1">
    <source>
        <dbReference type="EMBL" id="MCD7468791.1"/>
    </source>
</evidence>
<accession>A0ABS8TBJ2</accession>
<organism evidence="1 2">
    <name type="scientific">Datura stramonium</name>
    <name type="common">Jimsonweed</name>
    <name type="synonym">Common thornapple</name>
    <dbReference type="NCBI Taxonomy" id="4076"/>
    <lineage>
        <taxon>Eukaryota</taxon>
        <taxon>Viridiplantae</taxon>
        <taxon>Streptophyta</taxon>
        <taxon>Embryophyta</taxon>
        <taxon>Tracheophyta</taxon>
        <taxon>Spermatophyta</taxon>
        <taxon>Magnoliopsida</taxon>
        <taxon>eudicotyledons</taxon>
        <taxon>Gunneridae</taxon>
        <taxon>Pentapetalae</taxon>
        <taxon>asterids</taxon>
        <taxon>lamiids</taxon>
        <taxon>Solanales</taxon>
        <taxon>Solanaceae</taxon>
        <taxon>Solanoideae</taxon>
        <taxon>Datureae</taxon>
        <taxon>Datura</taxon>
    </lineage>
</organism>
<feature type="non-terminal residue" evidence="1">
    <location>
        <position position="1"/>
    </location>
</feature>
<keyword evidence="2" id="KW-1185">Reference proteome</keyword>
<reference evidence="1 2" key="1">
    <citation type="journal article" date="2021" name="BMC Genomics">
        <title>Datura genome reveals duplications of psychoactive alkaloid biosynthetic genes and high mutation rate following tissue culture.</title>
        <authorList>
            <person name="Rajewski A."/>
            <person name="Carter-House D."/>
            <person name="Stajich J."/>
            <person name="Litt A."/>
        </authorList>
    </citation>
    <scope>NUCLEOTIDE SEQUENCE [LARGE SCALE GENOMIC DNA]</scope>
    <source>
        <strain evidence="1">AR-01</strain>
    </source>
</reference>
<comment type="caution">
    <text evidence="1">The sequence shown here is derived from an EMBL/GenBank/DDBJ whole genome shotgun (WGS) entry which is preliminary data.</text>
</comment>
<protein>
    <submittedName>
        <fullName evidence="1">Uncharacterized protein</fullName>
    </submittedName>
</protein>
<dbReference type="Proteomes" id="UP000823775">
    <property type="component" value="Unassembled WGS sequence"/>
</dbReference>